<proteinExistence type="predicted"/>
<dbReference type="EMBL" id="UOFQ01000141">
    <property type="protein sequence ID" value="VAW89565.1"/>
    <property type="molecule type" value="Genomic_DNA"/>
</dbReference>
<dbReference type="PIRSF" id="PIRSF028141">
    <property type="entry name" value="C-di-GMP_BP_PA4608"/>
    <property type="match status" value="1"/>
</dbReference>
<evidence type="ECO:0000259" key="1">
    <source>
        <dbReference type="Pfam" id="PF07238"/>
    </source>
</evidence>
<dbReference type="InterPro" id="IPR027021">
    <property type="entry name" value="C-di-GMP_BP_PA4608"/>
</dbReference>
<gene>
    <name evidence="2" type="ORF">MNBD_GAMMA17-618</name>
</gene>
<dbReference type="Gene3D" id="2.40.10.220">
    <property type="entry name" value="predicted glycosyltransferase like domains"/>
    <property type="match status" value="1"/>
</dbReference>
<protein>
    <recommendedName>
        <fullName evidence="1">PilZ domain-containing protein</fullName>
    </recommendedName>
</protein>
<evidence type="ECO:0000313" key="2">
    <source>
        <dbReference type="EMBL" id="VAW89565.1"/>
    </source>
</evidence>
<name>A0A3B0Z812_9ZZZZ</name>
<feature type="domain" description="PilZ" evidence="1">
    <location>
        <begin position="7"/>
        <end position="104"/>
    </location>
</feature>
<reference evidence="2" key="1">
    <citation type="submission" date="2018-06" db="EMBL/GenBank/DDBJ databases">
        <authorList>
            <person name="Zhirakovskaya E."/>
        </authorList>
    </citation>
    <scope>NUCLEOTIDE SEQUENCE</scope>
</reference>
<dbReference type="AlphaFoldDB" id="A0A3B0Z812"/>
<accession>A0A3B0Z812</accession>
<dbReference type="InterPro" id="IPR009875">
    <property type="entry name" value="PilZ_domain"/>
</dbReference>
<sequence>MSDSSNDKRRFSRVDFNTSTTISSGNHHWQSHLVDISLKGALINRPEGWDGNIGDEYKVAVILKEDEVAINMTASVAHIQDSHIGFRCEHIDSNSITHLQRLMELNLGDAELVNRELSMLDHA</sequence>
<dbReference type="Pfam" id="PF07238">
    <property type="entry name" value="PilZ"/>
    <property type="match status" value="1"/>
</dbReference>
<dbReference type="SUPFAM" id="SSF141371">
    <property type="entry name" value="PilZ domain-like"/>
    <property type="match status" value="1"/>
</dbReference>
<dbReference type="GO" id="GO:0035438">
    <property type="term" value="F:cyclic-di-GMP binding"/>
    <property type="evidence" value="ECO:0007669"/>
    <property type="project" value="InterPro"/>
</dbReference>
<organism evidence="2">
    <name type="scientific">hydrothermal vent metagenome</name>
    <dbReference type="NCBI Taxonomy" id="652676"/>
    <lineage>
        <taxon>unclassified sequences</taxon>
        <taxon>metagenomes</taxon>
        <taxon>ecological metagenomes</taxon>
    </lineage>
</organism>